<evidence type="ECO:0000256" key="4">
    <source>
        <dbReference type="ARBA" id="ARBA00022692"/>
    </source>
</evidence>
<dbReference type="PANTHER" id="PTHR43531">
    <property type="entry name" value="PROTEIN ICFG"/>
    <property type="match status" value="1"/>
</dbReference>
<evidence type="ECO:0000259" key="11">
    <source>
        <dbReference type="PROSITE" id="PS50111"/>
    </source>
</evidence>
<sequence>MRQALNTLSLNARISVTASALLILSLVATATVTGIRTRHSAEESASRLARRAALAASDAVKSRLAVNMGSVVQTAGVVSATLASGHALSRDQANAIDQATLSGSSDFVGTAITMEPNTLDNRDAEFAGKAPAYDASGRYMPYYTHNPAGGFNVAPIEFTTAPGANDWYDVPFKSGKRYFSEPYSYPVNGKEVLMSSMVAPIIVNGKALGVITGDFMLTRLTDILASLKTLEGGRLALISNGGLYASHPDPTRNGKRADDMPPAALEAIRNGQPYEYEADGLMLLVQPLRLHDDIAPWAVRLSYPSSVATAPARELLMYTAIVSALCALIAAVVMVVALRRLTRPLRELADTMTQLSSGNADLTQRLAVQGSDELAVIGGGFNQFVAKIEQVLMRVRDSSSSVATASGEISQGNADLSARTEQQASSLEETAASMEQLTGTVRQNSDNAAQARQLAASATQVAARGGAVVVEVVDTMAAINDSSHKVENIIAVIDGIAFQTNILALNAAVEAARAGEQGRGFAVVASEVRNLAQRSASAAREIKELIGDSVAQVTRGSELVHSAGSTMDEVVASVRRVDDIVAEIAAASADQSGGIGQVTQAIGQMDGVTQQNAALVEQAAAAAESLKEQAATLVALVGEFRIGGGTGVHAAAAGAPAPAR</sequence>
<dbReference type="PANTHER" id="PTHR43531:SF14">
    <property type="entry name" value="METHYL-ACCEPTING CHEMOTAXIS PROTEIN I-RELATED"/>
    <property type="match status" value="1"/>
</dbReference>
<dbReference type="CDD" id="cd11386">
    <property type="entry name" value="MCP_signal"/>
    <property type="match status" value="1"/>
</dbReference>
<comment type="subcellular location">
    <subcellularLocation>
        <location evidence="1">Cell membrane</location>
        <topology evidence="1">Multi-pass membrane protein</topology>
    </subcellularLocation>
</comment>
<dbReference type="InterPro" id="IPR033479">
    <property type="entry name" value="dCache_1"/>
</dbReference>
<reference evidence="13 14" key="1">
    <citation type="submission" date="2019-11" db="EMBL/GenBank/DDBJ databases">
        <title>Type strains purchased from KCTC, JCM and DSMZ.</title>
        <authorList>
            <person name="Lu H."/>
        </authorList>
    </citation>
    <scope>NUCLEOTIDE SEQUENCE [LARGE SCALE GENOMIC DNA]</scope>
    <source>
        <strain evidence="13 14">KCTC 22382</strain>
    </source>
</reference>
<name>A0A6L6PFQ4_9BURK</name>
<dbReference type="Gene3D" id="3.30.450.20">
    <property type="entry name" value="PAS domain"/>
    <property type="match status" value="1"/>
</dbReference>
<feature type="region of interest" description="Disordered" evidence="9">
    <location>
        <begin position="404"/>
        <end position="423"/>
    </location>
</feature>
<keyword evidence="6 10" id="KW-0472">Membrane</keyword>
<evidence type="ECO:0000256" key="2">
    <source>
        <dbReference type="ARBA" id="ARBA00022475"/>
    </source>
</evidence>
<evidence type="ECO:0000313" key="13">
    <source>
        <dbReference type="EMBL" id="MTV37371.1"/>
    </source>
</evidence>
<dbReference type="AlphaFoldDB" id="A0A6L6PFQ4"/>
<evidence type="ECO:0000256" key="8">
    <source>
        <dbReference type="PROSITE-ProRule" id="PRU00284"/>
    </source>
</evidence>
<evidence type="ECO:0000313" key="14">
    <source>
        <dbReference type="Proteomes" id="UP000475582"/>
    </source>
</evidence>
<dbReference type="PROSITE" id="PS50111">
    <property type="entry name" value="CHEMOTAXIS_TRANSDUC_2"/>
    <property type="match status" value="1"/>
</dbReference>
<proteinExistence type="inferred from homology"/>
<feature type="domain" description="Methyl-accepting transducer" evidence="11">
    <location>
        <begin position="398"/>
        <end position="627"/>
    </location>
</feature>
<dbReference type="Pfam" id="PF02743">
    <property type="entry name" value="dCache_1"/>
    <property type="match status" value="1"/>
</dbReference>
<dbReference type="InterPro" id="IPR004089">
    <property type="entry name" value="MCPsignal_dom"/>
</dbReference>
<dbReference type="GO" id="GO:0004888">
    <property type="term" value="F:transmembrane signaling receptor activity"/>
    <property type="evidence" value="ECO:0007669"/>
    <property type="project" value="TreeGrafter"/>
</dbReference>
<feature type="non-terminal residue" evidence="13">
    <location>
        <position position="660"/>
    </location>
</feature>
<evidence type="ECO:0000256" key="7">
    <source>
        <dbReference type="ARBA" id="ARBA00029447"/>
    </source>
</evidence>
<dbReference type="SMART" id="SM00304">
    <property type="entry name" value="HAMP"/>
    <property type="match status" value="1"/>
</dbReference>
<keyword evidence="14" id="KW-1185">Reference proteome</keyword>
<dbReference type="GO" id="GO:0005886">
    <property type="term" value="C:plasma membrane"/>
    <property type="evidence" value="ECO:0007669"/>
    <property type="project" value="UniProtKB-SubCell"/>
</dbReference>
<evidence type="ECO:0000256" key="1">
    <source>
        <dbReference type="ARBA" id="ARBA00004651"/>
    </source>
</evidence>
<gene>
    <name evidence="13" type="ORF">GM676_07215</name>
</gene>
<evidence type="ECO:0000256" key="5">
    <source>
        <dbReference type="ARBA" id="ARBA00022989"/>
    </source>
</evidence>
<dbReference type="SUPFAM" id="SSF58104">
    <property type="entry name" value="Methyl-accepting chemotaxis protein (MCP) signaling domain"/>
    <property type="match status" value="1"/>
</dbReference>
<evidence type="ECO:0000256" key="3">
    <source>
        <dbReference type="ARBA" id="ARBA00022481"/>
    </source>
</evidence>
<keyword evidence="2" id="KW-1003">Cell membrane</keyword>
<comment type="similarity">
    <text evidence="7">Belongs to the methyl-accepting chemotaxis (MCP) protein family.</text>
</comment>
<dbReference type="Pfam" id="PF00672">
    <property type="entry name" value="HAMP"/>
    <property type="match status" value="1"/>
</dbReference>
<dbReference type="InterPro" id="IPR003660">
    <property type="entry name" value="HAMP_dom"/>
</dbReference>
<organism evidence="13 14">
    <name type="scientific">Duganella radicis</name>
    <dbReference type="NCBI Taxonomy" id="551988"/>
    <lineage>
        <taxon>Bacteria</taxon>
        <taxon>Pseudomonadati</taxon>
        <taxon>Pseudomonadota</taxon>
        <taxon>Betaproteobacteria</taxon>
        <taxon>Burkholderiales</taxon>
        <taxon>Oxalobacteraceae</taxon>
        <taxon>Telluria group</taxon>
        <taxon>Duganella</taxon>
    </lineage>
</organism>
<evidence type="ECO:0000256" key="10">
    <source>
        <dbReference type="SAM" id="Phobius"/>
    </source>
</evidence>
<evidence type="ECO:0000256" key="6">
    <source>
        <dbReference type="ARBA" id="ARBA00023136"/>
    </source>
</evidence>
<dbReference type="CDD" id="cd12913">
    <property type="entry name" value="PDC1_MCP_like"/>
    <property type="match status" value="1"/>
</dbReference>
<dbReference type="CDD" id="cd06225">
    <property type="entry name" value="HAMP"/>
    <property type="match status" value="1"/>
</dbReference>
<dbReference type="RefSeq" id="WP_155462746.1">
    <property type="nucleotide sequence ID" value="NZ_WNKY01000004.1"/>
</dbReference>
<keyword evidence="3" id="KW-0488">Methylation</keyword>
<dbReference type="Gene3D" id="1.10.287.950">
    <property type="entry name" value="Methyl-accepting chemotaxis protein"/>
    <property type="match status" value="1"/>
</dbReference>
<dbReference type="GO" id="GO:0006935">
    <property type="term" value="P:chemotaxis"/>
    <property type="evidence" value="ECO:0007669"/>
    <property type="project" value="TreeGrafter"/>
</dbReference>
<keyword evidence="8" id="KW-0807">Transducer</keyword>
<dbReference type="Pfam" id="PF00015">
    <property type="entry name" value="MCPsignal"/>
    <property type="match status" value="1"/>
</dbReference>
<evidence type="ECO:0000256" key="9">
    <source>
        <dbReference type="SAM" id="MobiDB-lite"/>
    </source>
</evidence>
<accession>A0A6L6PFQ4</accession>
<feature type="domain" description="HAMP" evidence="12">
    <location>
        <begin position="339"/>
        <end position="393"/>
    </location>
</feature>
<dbReference type="EMBL" id="WNKY01000004">
    <property type="protein sequence ID" value="MTV37371.1"/>
    <property type="molecule type" value="Genomic_DNA"/>
</dbReference>
<dbReference type="GO" id="GO:0007165">
    <property type="term" value="P:signal transduction"/>
    <property type="evidence" value="ECO:0007669"/>
    <property type="project" value="UniProtKB-KW"/>
</dbReference>
<protein>
    <submittedName>
        <fullName evidence="13">HAMP domain-containing protein</fullName>
    </submittedName>
</protein>
<evidence type="ECO:0000259" key="12">
    <source>
        <dbReference type="PROSITE" id="PS50885"/>
    </source>
</evidence>
<dbReference type="FunFam" id="1.10.287.950:FF:000001">
    <property type="entry name" value="Methyl-accepting chemotaxis sensory transducer"/>
    <property type="match status" value="1"/>
</dbReference>
<dbReference type="OrthoDB" id="8576332at2"/>
<feature type="transmembrane region" description="Helical" evidence="10">
    <location>
        <begin position="315"/>
        <end position="338"/>
    </location>
</feature>
<dbReference type="Proteomes" id="UP000475582">
    <property type="component" value="Unassembled WGS sequence"/>
</dbReference>
<dbReference type="PROSITE" id="PS50885">
    <property type="entry name" value="HAMP"/>
    <property type="match status" value="1"/>
</dbReference>
<dbReference type="SMART" id="SM00283">
    <property type="entry name" value="MA"/>
    <property type="match status" value="1"/>
</dbReference>
<keyword evidence="5 10" id="KW-1133">Transmembrane helix</keyword>
<comment type="caution">
    <text evidence="13">The sequence shown here is derived from an EMBL/GenBank/DDBJ whole genome shotgun (WGS) entry which is preliminary data.</text>
</comment>
<dbReference type="InterPro" id="IPR051310">
    <property type="entry name" value="MCP_chemotaxis"/>
</dbReference>
<keyword evidence="4 10" id="KW-0812">Transmembrane</keyword>